<sequence length="65" mass="7575">MWTVARAELKELMKLTKEVATYDATLAAKPDLKPSQEAMDRRTAMQDRRLALMDKYELTDGWQSR</sequence>
<reference evidence="1 2" key="1">
    <citation type="submission" date="2016-10" db="EMBL/GenBank/DDBJ databases">
        <authorList>
            <person name="de Groot N.N."/>
        </authorList>
    </citation>
    <scope>NUCLEOTIDE SEQUENCE [LARGE SCALE GENOMIC DNA]</scope>
    <source>
        <strain evidence="1 2">R-24608</strain>
    </source>
</reference>
<gene>
    <name evidence="1" type="ORF">SAMN04489707_10717</name>
</gene>
<evidence type="ECO:0000313" key="1">
    <source>
        <dbReference type="EMBL" id="SFV00692.1"/>
    </source>
</evidence>
<dbReference type="AlphaFoldDB" id="A0A1I7KT94"/>
<accession>A0A1I7KT94</accession>
<evidence type="ECO:0000313" key="2">
    <source>
        <dbReference type="Proteomes" id="UP000183656"/>
    </source>
</evidence>
<dbReference type="EMBL" id="FPBX01000071">
    <property type="protein sequence ID" value="SFV00692.1"/>
    <property type="molecule type" value="Genomic_DNA"/>
</dbReference>
<dbReference type="Proteomes" id="UP000183656">
    <property type="component" value="Unassembled WGS sequence"/>
</dbReference>
<proteinExistence type="predicted"/>
<organism evidence="1 2">
    <name type="scientific">Paenacidovorax caeni</name>
    <dbReference type="NCBI Taxonomy" id="343013"/>
    <lineage>
        <taxon>Bacteria</taxon>
        <taxon>Pseudomonadati</taxon>
        <taxon>Pseudomonadota</taxon>
        <taxon>Betaproteobacteria</taxon>
        <taxon>Burkholderiales</taxon>
        <taxon>Comamonadaceae</taxon>
        <taxon>Paenacidovorax</taxon>
    </lineage>
</organism>
<keyword evidence="2" id="KW-1185">Reference proteome</keyword>
<dbReference type="OrthoDB" id="9035363at2"/>
<name>A0A1I7KT94_9BURK</name>
<protein>
    <submittedName>
        <fullName evidence="1">Uncharacterized protein</fullName>
    </submittedName>
</protein>
<dbReference type="RefSeq" id="WP_054258022.1">
    <property type="nucleotide sequence ID" value="NZ_CYIG01000076.1"/>
</dbReference>
<dbReference type="STRING" id="343013.SAMN04489707_10717"/>